<dbReference type="PIRSF" id="PIRSF020217">
    <property type="entry name" value="UCP020217"/>
    <property type="match status" value="1"/>
</dbReference>
<dbReference type="InterPro" id="IPR041633">
    <property type="entry name" value="Polbeta"/>
</dbReference>
<dbReference type="Pfam" id="PF18765">
    <property type="entry name" value="Polbeta"/>
    <property type="match status" value="1"/>
</dbReference>
<dbReference type="GO" id="GO:0016740">
    <property type="term" value="F:transferase activity"/>
    <property type="evidence" value="ECO:0007669"/>
    <property type="project" value="UniProtKB-KW"/>
</dbReference>
<accession>K9YV90</accession>
<dbReference type="AlphaFoldDB" id="K9YV90"/>
<dbReference type="KEGG" id="dsl:Dacsa_1777"/>
<proteinExistence type="predicted"/>
<dbReference type="HOGENOM" id="CLU_2095656_0_0_3"/>
<dbReference type="EMBL" id="CP003944">
    <property type="protein sequence ID" value="AFZ50437.1"/>
    <property type="molecule type" value="Genomic_DNA"/>
</dbReference>
<name>K9YV90_DACS8</name>
<dbReference type="InterPro" id="IPR043519">
    <property type="entry name" value="NT_sf"/>
</dbReference>
<evidence type="ECO:0000259" key="1">
    <source>
        <dbReference type="Pfam" id="PF18765"/>
    </source>
</evidence>
<dbReference type="RefSeq" id="WP_015229434.1">
    <property type="nucleotide sequence ID" value="NC_019780.1"/>
</dbReference>
<feature type="domain" description="Polymerase beta nucleotidyltransferase" evidence="1">
    <location>
        <begin position="37"/>
        <end position="108"/>
    </location>
</feature>
<dbReference type="OrthoDB" id="531703at2"/>
<evidence type="ECO:0000313" key="2">
    <source>
        <dbReference type="EMBL" id="AFZ50437.1"/>
    </source>
</evidence>
<dbReference type="Proteomes" id="UP000010482">
    <property type="component" value="Chromosome"/>
</dbReference>
<gene>
    <name evidence="2" type="ORF">Dacsa_1777</name>
</gene>
<dbReference type="InterPro" id="IPR024700">
    <property type="entry name" value="UCP020217"/>
</dbReference>
<keyword evidence="3" id="KW-1185">Reference proteome</keyword>
<organism evidence="2 3">
    <name type="scientific">Dactylococcopsis salina (strain PCC 8305)</name>
    <name type="common">Myxobactron salinum</name>
    <dbReference type="NCBI Taxonomy" id="13035"/>
    <lineage>
        <taxon>Bacteria</taxon>
        <taxon>Bacillati</taxon>
        <taxon>Cyanobacteriota</taxon>
        <taxon>Cyanophyceae</taxon>
        <taxon>Nodosilineales</taxon>
        <taxon>Cymatolegaceae</taxon>
        <taxon>Dactylococcopsis</taxon>
    </lineage>
</organism>
<dbReference type="SUPFAM" id="SSF81301">
    <property type="entry name" value="Nucleotidyltransferase"/>
    <property type="match status" value="1"/>
</dbReference>
<reference evidence="2" key="1">
    <citation type="submission" date="2012-04" db="EMBL/GenBank/DDBJ databases">
        <title>Finished genome of Dactylococcopsis salina PCC 8305.</title>
        <authorList>
            <consortium name="US DOE Joint Genome Institute"/>
            <person name="Gugger M."/>
            <person name="Coursin T."/>
            <person name="Rippka R."/>
            <person name="Tandeau De Marsac N."/>
            <person name="Huntemann M."/>
            <person name="Wei C.-L."/>
            <person name="Han J."/>
            <person name="Detter J.C."/>
            <person name="Han C."/>
            <person name="Tapia R."/>
            <person name="Daligault H."/>
            <person name="Chen A."/>
            <person name="Krypides N."/>
            <person name="Mavromatis K."/>
            <person name="Markowitz V."/>
            <person name="Szeto E."/>
            <person name="Ivanova N."/>
            <person name="Ovchinnikova G."/>
            <person name="Pagani I."/>
            <person name="Pati A."/>
            <person name="Goodwin L."/>
            <person name="Peters L."/>
            <person name="Pitluck S."/>
            <person name="Woyke T."/>
            <person name="Kerfeld C."/>
        </authorList>
    </citation>
    <scope>NUCLEOTIDE SEQUENCE [LARGE SCALE GENOMIC DNA]</scope>
    <source>
        <strain evidence="2">PCC 8305</strain>
    </source>
</reference>
<dbReference type="Gene3D" id="3.30.460.10">
    <property type="entry name" value="Beta Polymerase, domain 2"/>
    <property type="match status" value="1"/>
</dbReference>
<evidence type="ECO:0000313" key="3">
    <source>
        <dbReference type="Proteomes" id="UP000010482"/>
    </source>
</evidence>
<dbReference type="eggNOG" id="COG1669">
    <property type="taxonomic scope" value="Bacteria"/>
</dbReference>
<protein>
    <submittedName>
        <fullName evidence="2">Nucleotidyltransferase</fullName>
    </submittedName>
</protein>
<dbReference type="CDD" id="cd05403">
    <property type="entry name" value="NT_KNTase_like"/>
    <property type="match status" value="1"/>
</dbReference>
<sequence length="116" mass="13675">MTFKTTYLDQILEKKRSQLEQERQSLLKKTIHWLDQYGSKYGIKKAYIFGSITRSHRFSARSDIDIAVEMTNTEDFFSLSGWLSEVTGREVDIIPIQQCHFANRIRERGIQWTPKS</sequence>